<evidence type="ECO:0000313" key="3">
    <source>
        <dbReference type="Proteomes" id="UP000799778"/>
    </source>
</evidence>
<evidence type="ECO:0000259" key="1">
    <source>
        <dbReference type="Pfam" id="PF13468"/>
    </source>
</evidence>
<sequence>MASPSLDHLVLFLPHSPSTDFPVIPSSLSNAFTLTPGGHHADGLTSNTLIILADGCYIELITFLPQPSTSTAVQTHWWGGPPPTSLGWKDWCLTSTDSPSANHARIASSHAAPIKGGRKRPDGKEVKWAVTFPEGENGGQGSRGRVPFWCHDETERGLRVPGEEERVRHASGVLGVEGLSVVVGGGEEGLEALKRVYEGVLGVEGRKGDGEVVFEVGRVIDVEGLSKGPRIVIKLPRSEEEVKRVEEKGFWFGDVVLAAKKEGKAAGTVERVDMEEDGIRGIWIKYI</sequence>
<dbReference type="InterPro" id="IPR025870">
    <property type="entry name" value="Glyoxalase-like_dom"/>
</dbReference>
<name>A0A6A5Y6Y4_9PLEO</name>
<dbReference type="InterPro" id="IPR029068">
    <property type="entry name" value="Glyas_Bleomycin-R_OHBP_Dase"/>
</dbReference>
<proteinExistence type="predicted"/>
<feature type="domain" description="Glyoxalase-like" evidence="1">
    <location>
        <begin position="6"/>
        <end position="195"/>
    </location>
</feature>
<dbReference type="PANTHER" id="PTHR40265:SF1">
    <property type="entry name" value="GLYOXALASE-LIKE DOMAIN-CONTAINING PROTEIN"/>
    <property type="match status" value="1"/>
</dbReference>
<evidence type="ECO:0000313" key="2">
    <source>
        <dbReference type="EMBL" id="KAF2020983.1"/>
    </source>
</evidence>
<dbReference type="OrthoDB" id="408973at2759"/>
<dbReference type="Gene3D" id="3.10.180.10">
    <property type="entry name" value="2,3-Dihydroxybiphenyl 1,2-Dioxygenase, domain 1"/>
    <property type="match status" value="1"/>
</dbReference>
<gene>
    <name evidence="2" type="ORF">BU24DRAFT_469740</name>
</gene>
<dbReference type="Pfam" id="PF13468">
    <property type="entry name" value="Glyoxalase_3"/>
    <property type="match status" value="1"/>
</dbReference>
<keyword evidence="3" id="KW-1185">Reference proteome</keyword>
<dbReference type="GeneID" id="54290026"/>
<organism evidence="2 3">
    <name type="scientific">Aaosphaeria arxii CBS 175.79</name>
    <dbReference type="NCBI Taxonomy" id="1450172"/>
    <lineage>
        <taxon>Eukaryota</taxon>
        <taxon>Fungi</taxon>
        <taxon>Dikarya</taxon>
        <taxon>Ascomycota</taxon>
        <taxon>Pezizomycotina</taxon>
        <taxon>Dothideomycetes</taxon>
        <taxon>Pleosporomycetidae</taxon>
        <taxon>Pleosporales</taxon>
        <taxon>Pleosporales incertae sedis</taxon>
        <taxon>Aaosphaeria</taxon>
    </lineage>
</organism>
<dbReference type="AlphaFoldDB" id="A0A6A5Y6Y4"/>
<dbReference type="RefSeq" id="XP_033389322.1">
    <property type="nucleotide sequence ID" value="XM_033532629.1"/>
</dbReference>
<reference evidence="2" key="1">
    <citation type="journal article" date="2020" name="Stud. Mycol.">
        <title>101 Dothideomycetes genomes: a test case for predicting lifestyles and emergence of pathogens.</title>
        <authorList>
            <person name="Haridas S."/>
            <person name="Albert R."/>
            <person name="Binder M."/>
            <person name="Bloem J."/>
            <person name="Labutti K."/>
            <person name="Salamov A."/>
            <person name="Andreopoulos B."/>
            <person name="Baker S."/>
            <person name="Barry K."/>
            <person name="Bills G."/>
            <person name="Bluhm B."/>
            <person name="Cannon C."/>
            <person name="Castanera R."/>
            <person name="Culley D."/>
            <person name="Daum C."/>
            <person name="Ezra D."/>
            <person name="Gonzalez J."/>
            <person name="Henrissat B."/>
            <person name="Kuo A."/>
            <person name="Liang C."/>
            <person name="Lipzen A."/>
            <person name="Lutzoni F."/>
            <person name="Magnuson J."/>
            <person name="Mondo S."/>
            <person name="Nolan M."/>
            <person name="Ohm R."/>
            <person name="Pangilinan J."/>
            <person name="Park H.-J."/>
            <person name="Ramirez L."/>
            <person name="Alfaro M."/>
            <person name="Sun H."/>
            <person name="Tritt A."/>
            <person name="Yoshinaga Y."/>
            <person name="Zwiers L.-H."/>
            <person name="Turgeon B."/>
            <person name="Goodwin S."/>
            <person name="Spatafora J."/>
            <person name="Crous P."/>
            <person name="Grigoriev I."/>
        </authorList>
    </citation>
    <scope>NUCLEOTIDE SEQUENCE</scope>
    <source>
        <strain evidence="2">CBS 175.79</strain>
    </source>
</reference>
<protein>
    <recommendedName>
        <fullName evidence="1">Glyoxalase-like domain-containing protein</fullName>
    </recommendedName>
</protein>
<accession>A0A6A5Y6Y4</accession>
<dbReference type="EMBL" id="ML978066">
    <property type="protein sequence ID" value="KAF2020983.1"/>
    <property type="molecule type" value="Genomic_DNA"/>
</dbReference>
<dbReference type="PANTHER" id="PTHR40265">
    <property type="entry name" value="BLL2707 PROTEIN"/>
    <property type="match status" value="1"/>
</dbReference>
<dbReference type="Proteomes" id="UP000799778">
    <property type="component" value="Unassembled WGS sequence"/>
</dbReference>